<evidence type="ECO:0000313" key="7">
    <source>
        <dbReference type="Proteomes" id="UP001589818"/>
    </source>
</evidence>
<dbReference type="Proteomes" id="UP001589818">
    <property type="component" value="Unassembled WGS sequence"/>
</dbReference>
<dbReference type="EMBL" id="JBHLVF010000023">
    <property type="protein sequence ID" value="MFC0392854.1"/>
    <property type="molecule type" value="Genomic_DNA"/>
</dbReference>
<keyword evidence="4" id="KW-0408">Iron</keyword>
<dbReference type="Pfam" id="PF12831">
    <property type="entry name" value="FAD_oxidored"/>
    <property type="match status" value="1"/>
</dbReference>
<dbReference type="RefSeq" id="WP_204818725.1">
    <property type="nucleotide sequence ID" value="NZ_JANHOF010000005.1"/>
</dbReference>
<keyword evidence="5" id="KW-0411">Iron-sulfur</keyword>
<reference evidence="6 7" key="1">
    <citation type="submission" date="2024-09" db="EMBL/GenBank/DDBJ databases">
        <authorList>
            <person name="Sun Q."/>
            <person name="Mori K."/>
        </authorList>
    </citation>
    <scope>NUCLEOTIDE SEQUENCE [LARGE SCALE GENOMIC DNA]</scope>
    <source>
        <strain evidence="6 7">CCM 4839</strain>
    </source>
</reference>
<keyword evidence="7" id="KW-1185">Reference proteome</keyword>
<gene>
    <name evidence="6" type="ORF">ACFFJ8_15895</name>
</gene>
<dbReference type="PROSITE" id="PS51257">
    <property type="entry name" value="PROKAR_LIPOPROTEIN"/>
    <property type="match status" value="1"/>
</dbReference>
<keyword evidence="3" id="KW-0560">Oxidoreductase</keyword>
<dbReference type="Gene3D" id="3.50.50.60">
    <property type="entry name" value="FAD/NAD(P)-binding domain"/>
    <property type="match status" value="1"/>
</dbReference>
<evidence type="ECO:0000256" key="2">
    <source>
        <dbReference type="ARBA" id="ARBA00022723"/>
    </source>
</evidence>
<evidence type="ECO:0000256" key="5">
    <source>
        <dbReference type="ARBA" id="ARBA00023014"/>
    </source>
</evidence>
<name>A0ABV6JAF6_9BACL</name>
<dbReference type="PANTHER" id="PTHR43498:SF1">
    <property type="entry name" value="COB--COM HETERODISULFIDE REDUCTASE IRON-SULFUR SUBUNIT A"/>
    <property type="match status" value="1"/>
</dbReference>
<dbReference type="SUPFAM" id="SSF51905">
    <property type="entry name" value="FAD/NAD(P)-binding domain"/>
    <property type="match status" value="1"/>
</dbReference>
<keyword evidence="1" id="KW-0004">4Fe-4S</keyword>
<evidence type="ECO:0000256" key="3">
    <source>
        <dbReference type="ARBA" id="ARBA00023002"/>
    </source>
</evidence>
<organism evidence="6 7">
    <name type="scientific">Paenibacillus mendelii</name>
    <dbReference type="NCBI Taxonomy" id="206163"/>
    <lineage>
        <taxon>Bacteria</taxon>
        <taxon>Bacillati</taxon>
        <taxon>Bacillota</taxon>
        <taxon>Bacilli</taxon>
        <taxon>Bacillales</taxon>
        <taxon>Paenibacillaceae</taxon>
        <taxon>Paenibacillus</taxon>
    </lineage>
</organism>
<keyword evidence="2" id="KW-0479">Metal-binding</keyword>
<evidence type="ECO:0000313" key="6">
    <source>
        <dbReference type="EMBL" id="MFC0392854.1"/>
    </source>
</evidence>
<dbReference type="InterPro" id="IPR039650">
    <property type="entry name" value="HdrA-like"/>
</dbReference>
<sequence length="438" mass="47173">MEQIEYKAVLDVEAEYDVIVFGGGAAGCAAAIQAAREGARTALIEKNGILGGTTVVASVNFPGLFHTRLGRQVIAGIGWEIIEATVARGGAVLPDFSIPYKPKHHPQHHILVNRFIYSTVLDDLCLEAGVQLRFHEMPVHVRQDADGVIVVVAGKSGPEALRAKVVVDATGDANVAEMMAYPLEQSTSRQPGTLIYHLTGYDLNHVTPSVLQALYDEALAAGDVLVTDHSHADREHPPFWRELRSGGGNHHHITGIDGSTSRTKTEAELKARAALMRAYRFLRTVPGCENLSVDYVASECGIRDTKRIVGQTRITGEAYKTGYVWNDAVCYSYYPIDIHQHNGNAIDIRPLEDGVVATIPYGALIPQGSDRLIMAGRSISGDDEANSAYRVQASCSATGQVAGVAAVMAAKMNIPVGHVDIDVLREKLEANGAIVPRQ</sequence>
<evidence type="ECO:0000256" key="4">
    <source>
        <dbReference type="ARBA" id="ARBA00023004"/>
    </source>
</evidence>
<accession>A0ABV6JAF6</accession>
<comment type="caution">
    <text evidence="6">The sequence shown here is derived from an EMBL/GenBank/DDBJ whole genome shotgun (WGS) entry which is preliminary data.</text>
</comment>
<dbReference type="PRINTS" id="PR00411">
    <property type="entry name" value="PNDRDTASEI"/>
</dbReference>
<proteinExistence type="predicted"/>
<dbReference type="InterPro" id="IPR036188">
    <property type="entry name" value="FAD/NAD-bd_sf"/>
</dbReference>
<dbReference type="PANTHER" id="PTHR43498">
    <property type="entry name" value="FERREDOXIN:COB-COM HETERODISULFIDE REDUCTASE SUBUNIT A"/>
    <property type="match status" value="1"/>
</dbReference>
<protein>
    <submittedName>
        <fullName evidence="6">FAD-dependent oxidoreductase</fullName>
    </submittedName>
</protein>
<evidence type="ECO:0000256" key="1">
    <source>
        <dbReference type="ARBA" id="ARBA00022485"/>
    </source>
</evidence>